<reference evidence="2" key="1">
    <citation type="journal article" date="2020" name="Phytopathology">
        <title>Genome Sequence Resources of Colletotrichum truncatum, C. plurivorum, C. musicola, and C. sojae: Four Species Pathogenic to Soybean (Glycine max).</title>
        <authorList>
            <person name="Rogerio F."/>
            <person name="Boufleur T.R."/>
            <person name="Ciampi-Guillardi M."/>
            <person name="Sukno S.A."/>
            <person name="Thon M.R."/>
            <person name="Massola Junior N.S."/>
            <person name="Baroncelli R."/>
        </authorList>
    </citation>
    <scope>NUCLEOTIDE SEQUENCE</scope>
    <source>
        <strain evidence="2">LFN0074</strain>
    </source>
</reference>
<keyword evidence="1" id="KW-0732">Signal</keyword>
<evidence type="ECO:0000313" key="2">
    <source>
        <dbReference type="EMBL" id="KAF6835161.1"/>
    </source>
</evidence>
<keyword evidence="3" id="KW-1185">Reference proteome</keyword>
<proteinExistence type="predicted"/>
<accession>A0A8H6KPZ3</accession>
<name>A0A8H6KPZ3_9PEZI</name>
<dbReference type="Proteomes" id="UP000639643">
    <property type="component" value="Unassembled WGS sequence"/>
</dbReference>
<protein>
    <recommendedName>
        <fullName evidence="4">Extracellular membrane protein CFEM domain-containing protein</fullName>
    </recommendedName>
</protein>
<feature type="signal peptide" evidence="1">
    <location>
        <begin position="1"/>
        <end position="17"/>
    </location>
</feature>
<gene>
    <name evidence="2" type="ORF">CMUS01_05862</name>
</gene>
<sequence length="169" mass="16513">MRFIAVLLSALVGLGASQDASPSPAPYQAACYVDCFSTFLGNMTNTCGTSCTCAGTRLVNYFECCMASCPASEQASISPSAKNMCADGKSLKFDFSCKPYVEKPNSTGSVVAAAETGAAASNGAAAGGGGAGGGIGSNGGAGNSTTIKLSLGSRVGVNVAVALVGIALI</sequence>
<dbReference type="AlphaFoldDB" id="A0A8H6KPZ3"/>
<feature type="chain" id="PRO_5034954423" description="Extracellular membrane protein CFEM domain-containing protein" evidence="1">
    <location>
        <begin position="18"/>
        <end position="169"/>
    </location>
</feature>
<organism evidence="2 3">
    <name type="scientific">Colletotrichum musicola</name>
    <dbReference type="NCBI Taxonomy" id="2175873"/>
    <lineage>
        <taxon>Eukaryota</taxon>
        <taxon>Fungi</taxon>
        <taxon>Dikarya</taxon>
        <taxon>Ascomycota</taxon>
        <taxon>Pezizomycotina</taxon>
        <taxon>Sordariomycetes</taxon>
        <taxon>Hypocreomycetidae</taxon>
        <taxon>Glomerellales</taxon>
        <taxon>Glomerellaceae</taxon>
        <taxon>Colletotrichum</taxon>
        <taxon>Colletotrichum orchidearum species complex</taxon>
    </lineage>
</organism>
<comment type="caution">
    <text evidence="2">The sequence shown here is derived from an EMBL/GenBank/DDBJ whole genome shotgun (WGS) entry which is preliminary data.</text>
</comment>
<evidence type="ECO:0000256" key="1">
    <source>
        <dbReference type="SAM" id="SignalP"/>
    </source>
</evidence>
<evidence type="ECO:0008006" key="4">
    <source>
        <dbReference type="Google" id="ProtNLM"/>
    </source>
</evidence>
<dbReference type="EMBL" id="WIGM01000182">
    <property type="protein sequence ID" value="KAF6835161.1"/>
    <property type="molecule type" value="Genomic_DNA"/>
</dbReference>
<evidence type="ECO:0000313" key="3">
    <source>
        <dbReference type="Proteomes" id="UP000639643"/>
    </source>
</evidence>